<dbReference type="InterPro" id="IPR013106">
    <property type="entry name" value="Ig_V-set"/>
</dbReference>
<dbReference type="SMART" id="SM00409">
    <property type="entry name" value="IG"/>
    <property type="match status" value="1"/>
</dbReference>
<feature type="compositionally biased region" description="Basic and acidic residues" evidence="1">
    <location>
        <begin position="22"/>
        <end position="39"/>
    </location>
</feature>
<dbReference type="Proteomes" id="UP000826234">
    <property type="component" value="Unassembled WGS sequence"/>
</dbReference>
<dbReference type="Gene3D" id="2.60.40.10">
    <property type="entry name" value="Immunoglobulins"/>
    <property type="match status" value="1"/>
</dbReference>
<accession>A0ABQ7TS69</accession>
<evidence type="ECO:0000313" key="3">
    <source>
        <dbReference type="EMBL" id="KAH0631658.1"/>
    </source>
</evidence>
<gene>
    <name evidence="3" type="ORF">JD844_006104</name>
</gene>
<reference evidence="3 4" key="1">
    <citation type="journal article" date="2022" name="Gigascience">
        <title>A chromosome-level genome assembly and annotation of the desert horned lizard, Phrynosoma platyrhinos, provides insight into chromosomal rearrangements among reptiles.</title>
        <authorList>
            <person name="Koochekian N."/>
            <person name="Ascanio A."/>
            <person name="Farleigh K."/>
            <person name="Card D.C."/>
            <person name="Schield D.R."/>
            <person name="Castoe T.A."/>
            <person name="Jezkova T."/>
        </authorList>
    </citation>
    <scope>NUCLEOTIDE SEQUENCE [LARGE SCALE GENOMIC DNA]</scope>
    <source>
        <strain evidence="3">NK-2021</strain>
    </source>
</reference>
<evidence type="ECO:0000259" key="2">
    <source>
        <dbReference type="SMART" id="SM00409"/>
    </source>
</evidence>
<dbReference type="Pfam" id="PF07686">
    <property type="entry name" value="V-set"/>
    <property type="match status" value="1"/>
</dbReference>
<dbReference type="SUPFAM" id="SSF48726">
    <property type="entry name" value="Immunoglobulin"/>
    <property type="match status" value="1"/>
</dbReference>
<dbReference type="InterPro" id="IPR036179">
    <property type="entry name" value="Ig-like_dom_sf"/>
</dbReference>
<feature type="region of interest" description="Disordered" evidence="1">
    <location>
        <begin position="20"/>
        <end position="39"/>
    </location>
</feature>
<keyword evidence="4" id="KW-1185">Reference proteome</keyword>
<dbReference type="EMBL" id="JAIPUX010000035">
    <property type="protein sequence ID" value="KAH0631658.1"/>
    <property type="molecule type" value="Genomic_DNA"/>
</dbReference>
<proteinExistence type="predicted"/>
<evidence type="ECO:0000256" key="1">
    <source>
        <dbReference type="SAM" id="MobiDB-lite"/>
    </source>
</evidence>
<evidence type="ECO:0000313" key="4">
    <source>
        <dbReference type="Proteomes" id="UP000826234"/>
    </source>
</evidence>
<comment type="caution">
    <text evidence="3">The sequence shown here is derived from an EMBL/GenBank/DDBJ whole genome shotgun (WGS) entry which is preliminary data.</text>
</comment>
<feature type="domain" description="Immunoglobulin" evidence="2">
    <location>
        <begin position="65"/>
        <end position="166"/>
    </location>
</feature>
<protein>
    <recommendedName>
        <fullName evidence="2">Immunoglobulin domain-containing protein</fullName>
    </recommendedName>
</protein>
<organism evidence="3 4">
    <name type="scientific">Phrynosoma platyrhinos</name>
    <name type="common">Desert horned lizard</name>
    <dbReference type="NCBI Taxonomy" id="52577"/>
    <lineage>
        <taxon>Eukaryota</taxon>
        <taxon>Metazoa</taxon>
        <taxon>Chordata</taxon>
        <taxon>Craniata</taxon>
        <taxon>Vertebrata</taxon>
        <taxon>Euteleostomi</taxon>
        <taxon>Lepidosauria</taxon>
        <taxon>Squamata</taxon>
        <taxon>Bifurcata</taxon>
        <taxon>Unidentata</taxon>
        <taxon>Episquamata</taxon>
        <taxon>Toxicofera</taxon>
        <taxon>Iguania</taxon>
        <taxon>Phrynosomatidae</taxon>
        <taxon>Phrynosomatinae</taxon>
        <taxon>Phrynosoma</taxon>
    </lineage>
</organism>
<dbReference type="InterPro" id="IPR013783">
    <property type="entry name" value="Ig-like_fold"/>
</dbReference>
<sequence length="173" mass="19763">MSFARWAWRRKCGHMSHLSVNQRDRLTDPSREPGTESKTSRLVWDAPALAVASWPQVAKAIHLVPEPANPRLGQSVTISVRDTQYPYICFWFRGNTFNQNRMIFQVEVGRVVARRGGFTGRESLGKDCALVIQNLQPSDNGEFYLIVQEGRPGQNQRWSDALVRLHSEESRPE</sequence>
<name>A0ABQ7TS69_PHRPL</name>
<dbReference type="InterPro" id="IPR003599">
    <property type="entry name" value="Ig_sub"/>
</dbReference>